<reference evidence="4 5" key="1">
    <citation type="submission" date="2022-10" db="EMBL/GenBank/DDBJ databases">
        <title>Description of Fervidibacillus gen. nov. in the family Fervidibacillaceae fam. nov. with two species, Fervidibacillus albus sp. nov., and Fervidibacillus halotolerans sp. nov., isolated from tidal flat sediments.</title>
        <authorList>
            <person name="Kwon K.K."/>
            <person name="Yang S.-H."/>
        </authorList>
    </citation>
    <scope>NUCLEOTIDE SEQUENCE [LARGE SCALE GENOMIC DNA]</scope>
    <source>
        <strain evidence="4 5">DSM 23332</strain>
    </source>
</reference>
<comment type="similarity">
    <text evidence="1">Belongs to the DnaB/DnaD family.</text>
</comment>
<protein>
    <submittedName>
        <fullName evidence="4">DnaD domain protein</fullName>
    </submittedName>
</protein>
<name>A0ABT2WFV8_9BACI</name>
<dbReference type="NCBIfam" id="TIGR01446">
    <property type="entry name" value="DnaD_dom"/>
    <property type="match status" value="1"/>
</dbReference>
<evidence type="ECO:0000313" key="4">
    <source>
        <dbReference type="EMBL" id="MCU9594565.1"/>
    </source>
</evidence>
<accession>A0ABT2WFV8</accession>
<evidence type="ECO:0000259" key="3">
    <source>
        <dbReference type="Pfam" id="PF07261"/>
    </source>
</evidence>
<feature type="domain" description="DnaB/C C-terminal" evidence="3">
    <location>
        <begin position="219"/>
        <end position="278"/>
    </location>
</feature>
<dbReference type="InterPro" id="IPR034829">
    <property type="entry name" value="DnaD-like_sf"/>
</dbReference>
<evidence type="ECO:0000313" key="5">
    <source>
        <dbReference type="Proteomes" id="UP001208656"/>
    </source>
</evidence>
<dbReference type="EMBL" id="JAOUSE010000024">
    <property type="protein sequence ID" value="MCU9594565.1"/>
    <property type="molecule type" value="Genomic_DNA"/>
</dbReference>
<dbReference type="InterPro" id="IPR006343">
    <property type="entry name" value="DnaB/C_C"/>
</dbReference>
<dbReference type="SUPFAM" id="SSF158499">
    <property type="entry name" value="DnaD domain-like"/>
    <property type="match status" value="1"/>
</dbReference>
<evidence type="ECO:0000256" key="2">
    <source>
        <dbReference type="SAM" id="MobiDB-lite"/>
    </source>
</evidence>
<proteinExistence type="inferred from homology"/>
<dbReference type="Proteomes" id="UP001208656">
    <property type="component" value="Unassembled WGS sequence"/>
</dbReference>
<feature type="region of interest" description="Disordered" evidence="2">
    <location>
        <begin position="159"/>
        <end position="182"/>
    </location>
</feature>
<gene>
    <name evidence="4" type="ORF">OEV82_08855</name>
</gene>
<dbReference type="Pfam" id="PF07261">
    <property type="entry name" value="DnaB_2"/>
    <property type="match status" value="1"/>
</dbReference>
<keyword evidence="5" id="KW-1185">Reference proteome</keyword>
<dbReference type="Gene3D" id="1.10.10.630">
    <property type="entry name" value="DnaD domain-like"/>
    <property type="match status" value="1"/>
</dbReference>
<organism evidence="4 5">
    <name type="scientific">Pallidibacillus thermolactis</name>
    <dbReference type="NCBI Taxonomy" id="251051"/>
    <lineage>
        <taxon>Bacteria</taxon>
        <taxon>Bacillati</taxon>
        <taxon>Bacillota</taxon>
        <taxon>Bacilli</taxon>
        <taxon>Bacillales</taxon>
        <taxon>Bacillaceae</taxon>
        <taxon>Pallidibacillus</taxon>
    </lineage>
</organism>
<sequence>MFATHPVVEKIGKMNWTGNVIPTNWFRNITFANGKPHFVAITILAEIVYWYRPSIVRDDNTGQIVEKKKFKDDMLQRSYQSFADQFGFSKRQAKEAIDYLVQRQLIRREFRNVRSFTGTILNNVMFVEPIPENLKNVTYEEKEMDVTFSCAKKEEATFSTSSSVQKEETDTAESQNQREQREEAITFERKTNTKIKKDYIKNNKLHHDDGAQDPKDPIAFFEENGFGTVGTYIKEKISKWCRILSEQQVVHAMKRAVEYDVKNWAYVEAILRNLVHQKHKQDVCFKEKHTKKVRNIIRKEPVPDWLNSNQKTWHEPVELEEDIEKMKRELEQRLRKYGYRKTKSLA</sequence>
<dbReference type="RefSeq" id="WP_263061642.1">
    <property type="nucleotide sequence ID" value="NZ_JAOUSE010000024.1"/>
</dbReference>
<evidence type="ECO:0000256" key="1">
    <source>
        <dbReference type="ARBA" id="ARBA00093462"/>
    </source>
</evidence>
<comment type="caution">
    <text evidence="4">The sequence shown here is derived from an EMBL/GenBank/DDBJ whole genome shotgun (WGS) entry which is preliminary data.</text>
</comment>